<accession>A0A7G5B101</accession>
<dbReference type="Proteomes" id="UP000515430">
    <property type="component" value="Segment"/>
</dbReference>
<evidence type="ECO:0000313" key="1">
    <source>
        <dbReference type="EMBL" id="QMV29974.1"/>
    </source>
</evidence>
<dbReference type="RefSeq" id="YP_009999860.1">
    <property type="nucleotide sequence ID" value="NC_053009.1"/>
</dbReference>
<dbReference type="KEGG" id="vg:62682494"/>
<name>A0A7G5B101_9CAUD</name>
<protein>
    <submittedName>
        <fullName evidence="1">Uncharacterized protein</fullName>
    </submittedName>
</protein>
<reference evidence="2" key="1">
    <citation type="submission" date="2020-06" db="EMBL/GenBank/DDBJ databases">
        <title>Complete genome sequences of Providencia rettgeri bacteriophages PibeRecoleta, Stilesk and PatoteraRojo.</title>
        <authorList>
            <person name="Batinovic S."/>
            <person name="Chan H.T."/>
            <person name="Stiles J."/>
            <person name="Petrovski S."/>
        </authorList>
    </citation>
    <scope>NUCLEOTIDE SEQUENCE [LARGE SCALE GENOMIC DNA]</scope>
</reference>
<dbReference type="EMBL" id="MT675124">
    <property type="protein sequence ID" value="QMV29974.1"/>
    <property type="molecule type" value="Genomic_DNA"/>
</dbReference>
<dbReference type="GeneID" id="62682494"/>
<sequence>MKIDKLKSVIRPLTVLVYNESSDAIESLRITANLADLDVLVQLTQDEFFRTETENDEDGDFADSWAGLLWEERNCKIVGIIEGHVPAIVAVDGFNLEQMAFSIAYEIGVRENAKAEN</sequence>
<proteinExistence type="predicted"/>
<evidence type="ECO:0000313" key="2">
    <source>
        <dbReference type="Proteomes" id="UP000515430"/>
    </source>
</evidence>
<keyword evidence="2" id="KW-1185">Reference proteome</keyword>
<organism evidence="1 2">
    <name type="scientific">Providencia phage vB_PreS-PibeRecoleta</name>
    <dbReference type="NCBI Taxonomy" id="2761109"/>
    <lineage>
        <taxon>Viruses</taxon>
        <taxon>Duplodnaviria</taxon>
        <taxon>Heunggongvirae</taxon>
        <taxon>Uroviricota</taxon>
        <taxon>Caudoviricetes</taxon>
        <taxon>Casjensviridae</taxon>
        <taxon>Redjacvirus</taxon>
        <taxon>Redjacvirus piberecoleta</taxon>
    </lineage>
</organism>